<feature type="domain" description="NfeD-like C-terminal" evidence="6">
    <location>
        <begin position="87"/>
        <end position="148"/>
    </location>
</feature>
<keyword evidence="3 5" id="KW-1133">Transmembrane helix</keyword>
<keyword evidence="4 5" id="KW-0472">Membrane</keyword>
<feature type="transmembrane region" description="Helical" evidence="5">
    <location>
        <begin position="6"/>
        <end position="23"/>
    </location>
</feature>
<dbReference type="InterPro" id="IPR012340">
    <property type="entry name" value="NA-bd_OB-fold"/>
</dbReference>
<dbReference type="InterPro" id="IPR052165">
    <property type="entry name" value="Membrane_assoc_protease"/>
</dbReference>
<dbReference type="PANTHER" id="PTHR33507">
    <property type="entry name" value="INNER MEMBRANE PROTEIN YBBJ"/>
    <property type="match status" value="1"/>
</dbReference>
<protein>
    <recommendedName>
        <fullName evidence="6">NfeD-like C-terminal domain-containing protein</fullName>
    </recommendedName>
</protein>
<evidence type="ECO:0000256" key="5">
    <source>
        <dbReference type="SAM" id="Phobius"/>
    </source>
</evidence>
<dbReference type="STRING" id="338963.Pcar_0648"/>
<accession>Q3A6V0</accession>
<sequence>MTEILWWYWVVFGLVLVALELVIPSFTIIWFGLGACCVGLLMLPFPTLPLAGQLLLWGGFSTLWTVLWFRRFKPYMTDRTKAGMSKDAIIGETGIVIQAVQPPHVKGRIRFVVPLLGDEEWPCICDEALKAGDEARVLDIEGHVLRVARK</sequence>
<dbReference type="Pfam" id="PF01957">
    <property type="entry name" value="NfeD"/>
    <property type="match status" value="1"/>
</dbReference>
<evidence type="ECO:0000256" key="2">
    <source>
        <dbReference type="ARBA" id="ARBA00022692"/>
    </source>
</evidence>
<dbReference type="HOGENOM" id="CLU_116732_4_2_7"/>
<evidence type="ECO:0000256" key="1">
    <source>
        <dbReference type="ARBA" id="ARBA00004141"/>
    </source>
</evidence>
<dbReference type="OrthoDB" id="8536525at2"/>
<evidence type="ECO:0000259" key="6">
    <source>
        <dbReference type="Pfam" id="PF01957"/>
    </source>
</evidence>
<gene>
    <name evidence="7" type="ordered locus">Pcar_0648</name>
</gene>
<keyword evidence="8" id="KW-1185">Reference proteome</keyword>
<evidence type="ECO:0000313" key="7">
    <source>
        <dbReference type="EMBL" id="ABA87907.1"/>
    </source>
</evidence>
<dbReference type="KEGG" id="pca:Pcar_0648"/>
<dbReference type="PANTHER" id="PTHR33507:SF3">
    <property type="entry name" value="INNER MEMBRANE PROTEIN YBBJ"/>
    <property type="match status" value="1"/>
</dbReference>
<dbReference type="Proteomes" id="UP000002534">
    <property type="component" value="Chromosome"/>
</dbReference>
<proteinExistence type="predicted"/>
<feature type="transmembrane region" description="Helical" evidence="5">
    <location>
        <begin position="28"/>
        <end position="45"/>
    </location>
</feature>
<feature type="transmembrane region" description="Helical" evidence="5">
    <location>
        <begin position="51"/>
        <end position="69"/>
    </location>
</feature>
<reference evidence="8" key="1">
    <citation type="submission" date="2005-10" db="EMBL/GenBank/DDBJ databases">
        <title>Complete sequence of Pelobacter carbinolicus DSM 2380.</title>
        <authorList>
            <person name="Copeland A."/>
            <person name="Lucas S."/>
            <person name="Lapidus A."/>
            <person name="Barry K."/>
            <person name="Detter J.C."/>
            <person name="Glavina T."/>
            <person name="Hammon N."/>
            <person name="Israni S."/>
            <person name="Pitluck S."/>
            <person name="Chertkov O."/>
            <person name="Schmutz J."/>
            <person name="Larimer F."/>
            <person name="Land M."/>
            <person name="Kyrpides N."/>
            <person name="Ivanova N."/>
            <person name="Richardson P."/>
        </authorList>
    </citation>
    <scope>NUCLEOTIDE SEQUENCE [LARGE SCALE GENOMIC DNA]</scope>
    <source>
        <strain evidence="8">DSM 2380 / NBRC 103641 / GraBd1</strain>
    </source>
</reference>
<comment type="subcellular location">
    <subcellularLocation>
        <location evidence="1">Membrane</location>
        <topology evidence="1">Multi-pass membrane protein</topology>
    </subcellularLocation>
</comment>
<name>Q3A6V0_SYNC1</name>
<dbReference type="EMBL" id="CP000142">
    <property type="protein sequence ID" value="ABA87907.1"/>
    <property type="molecule type" value="Genomic_DNA"/>
</dbReference>
<dbReference type="AlphaFoldDB" id="Q3A6V0"/>
<dbReference type="Gene3D" id="2.40.50.140">
    <property type="entry name" value="Nucleic acid-binding proteins"/>
    <property type="match status" value="1"/>
</dbReference>
<dbReference type="GO" id="GO:0005886">
    <property type="term" value="C:plasma membrane"/>
    <property type="evidence" value="ECO:0007669"/>
    <property type="project" value="TreeGrafter"/>
</dbReference>
<evidence type="ECO:0000313" key="8">
    <source>
        <dbReference type="Proteomes" id="UP000002534"/>
    </source>
</evidence>
<organism evidence="7 8">
    <name type="scientific">Syntrophotalea carbinolica (strain DSM 2380 / NBRC 103641 / GraBd1)</name>
    <name type="common">Pelobacter carbinolicus</name>
    <dbReference type="NCBI Taxonomy" id="338963"/>
    <lineage>
        <taxon>Bacteria</taxon>
        <taxon>Pseudomonadati</taxon>
        <taxon>Thermodesulfobacteriota</taxon>
        <taxon>Desulfuromonadia</taxon>
        <taxon>Desulfuromonadales</taxon>
        <taxon>Syntrophotaleaceae</taxon>
        <taxon>Syntrophotalea</taxon>
    </lineage>
</organism>
<dbReference type="SUPFAM" id="SSF141322">
    <property type="entry name" value="NfeD domain-like"/>
    <property type="match status" value="1"/>
</dbReference>
<evidence type="ECO:0000256" key="3">
    <source>
        <dbReference type="ARBA" id="ARBA00022989"/>
    </source>
</evidence>
<dbReference type="InterPro" id="IPR002810">
    <property type="entry name" value="NfeD-like_C"/>
</dbReference>
<dbReference type="eggNOG" id="COG1585">
    <property type="taxonomic scope" value="Bacteria"/>
</dbReference>
<evidence type="ECO:0000256" key="4">
    <source>
        <dbReference type="ARBA" id="ARBA00023136"/>
    </source>
</evidence>
<keyword evidence="2 5" id="KW-0812">Transmembrane</keyword>
<reference evidence="7 8" key="2">
    <citation type="journal article" date="2012" name="BMC Genomics">
        <title>The genome of Pelobacter carbinolicus reveals surprising metabolic capabilities and physiological features.</title>
        <authorList>
            <person name="Aklujkar M."/>
            <person name="Haveman S.A."/>
            <person name="Didonato R.Jr."/>
            <person name="Chertkov O."/>
            <person name="Han C.S."/>
            <person name="Land M.L."/>
            <person name="Brown P."/>
            <person name="Lovley D.R."/>
        </authorList>
    </citation>
    <scope>NUCLEOTIDE SEQUENCE [LARGE SCALE GENOMIC DNA]</scope>
    <source>
        <strain evidence="8">DSM 2380 / NBRC 103641 / GraBd1</strain>
    </source>
</reference>
<dbReference type="RefSeq" id="WP_011340350.1">
    <property type="nucleotide sequence ID" value="NC_007498.2"/>
</dbReference>